<protein>
    <submittedName>
        <fullName evidence="2">Uncharacterized protein</fullName>
    </submittedName>
</protein>
<feature type="compositionally biased region" description="Basic and acidic residues" evidence="1">
    <location>
        <begin position="71"/>
        <end position="89"/>
    </location>
</feature>
<accession>A0A4Z1ERJ7</accession>
<evidence type="ECO:0000313" key="3">
    <source>
        <dbReference type="Proteomes" id="UP000297777"/>
    </source>
</evidence>
<name>A0A4Z1ERJ7_9HELO</name>
<feature type="compositionally biased region" description="Polar residues" evidence="1">
    <location>
        <begin position="1"/>
        <end position="11"/>
    </location>
</feature>
<dbReference type="Proteomes" id="UP000297777">
    <property type="component" value="Unassembled WGS sequence"/>
</dbReference>
<reference evidence="2 3" key="1">
    <citation type="submission" date="2017-12" db="EMBL/GenBank/DDBJ databases">
        <title>Comparative genomics of Botrytis spp.</title>
        <authorList>
            <person name="Valero-Jimenez C.A."/>
            <person name="Tapia P."/>
            <person name="Veloso J."/>
            <person name="Silva-Moreno E."/>
            <person name="Staats M."/>
            <person name="Valdes J.H."/>
            <person name="Van Kan J.A.L."/>
        </authorList>
    </citation>
    <scope>NUCLEOTIDE SEQUENCE [LARGE SCALE GENOMIC DNA]</scope>
    <source>
        <strain evidence="2 3">Bt9001</strain>
    </source>
</reference>
<dbReference type="EMBL" id="PQXH01000077">
    <property type="protein sequence ID" value="TGO13053.1"/>
    <property type="molecule type" value="Genomic_DNA"/>
</dbReference>
<proteinExistence type="predicted"/>
<evidence type="ECO:0000313" key="2">
    <source>
        <dbReference type="EMBL" id="TGO13053.1"/>
    </source>
</evidence>
<feature type="region of interest" description="Disordered" evidence="1">
    <location>
        <begin position="70"/>
        <end position="89"/>
    </location>
</feature>
<keyword evidence="3" id="KW-1185">Reference proteome</keyword>
<evidence type="ECO:0000256" key="1">
    <source>
        <dbReference type="SAM" id="MobiDB-lite"/>
    </source>
</evidence>
<sequence>MSAHGSSNPTGSKDKKTKADKKEEQKDLDNEALDRIKFESTIQPGLRDKGKSVDPNSPGRKIVNKQMEQLARAKEEKKKRELQAGRRKS</sequence>
<feature type="compositionally biased region" description="Basic and acidic residues" evidence="1">
    <location>
        <begin position="20"/>
        <end position="38"/>
    </location>
</feature>
<organism evidence="2 3">
    <name type="scientific">Botrytis tulipae</name>
    <dbReference type="NCBI Taxonomy" id="87230"/>
    <lineage>
        <taxon>Eukaryota</taxon>
        <taxon>Fungi</taxon>
        <taxon>Dikarya</taxon>
        <taxon>Ascomycota</taxon>
        <taxon>Pezizomycotina</taxon>
        <taxon>Leotiomycetes</taxon>
        <taxon>Helotiales</taxon>
        <taxon>Sclerotiniaceae</taxon>
        <taxon>Botrytis</taxon>
    </lineage>
</organism>
<gene>
    <name evidence="2" type="ORF">BTUL_0077g00050</name>
</gene>
<dbReference type="AlphaFoldDB" id="A0A4Z1ERJ7"/>
<comment type="caution">
    <text evidence="2">The sequence shown here is derived from an EMBL/GenBank/DDBJ whole genome shotgun (WGS) entry which is preliminary data.</text>
</comment>
<dbReference type="OrthoDB" id="10502886at2759"/>
<feature type="region of interest" description="Disordered" evidence="1">
    <location>
        <begin position="1"/>
        <end position="63"/>
    </location>
</feature>